<comment type="caution">
    <text evidence="4">The sequence shown here is derived from an EMBL/GenBank/DDBJ whole genome shotgun (WGS) entry which is preliminary data.</text>
</comment>
<dbReference type="Gene3D" id="3.60.60.10">
    <property type="entry name" value="Penicillin V Acylase, Chain A"/>
    <property type="match status" value="1"/>
</dbReference>
<dbReference type="GO" id="GO:0016787">
    <property type="term" value="F:hydrolase activity"/>
    <property type="evidence" value="ECO:0007669"/>
    <property type="project" value="UniProtKB-KW"/>
</dbReference>
<evidence type="ECO:0000256" key="1">
    <source>
        <dbReference type="ARBA" id="ARBA00006625"/>
    </source>
</evidence>
<name>A0A370LC31_9HYPH</name>
<gene>
    <name evidence="4" type="ORF">DWE98_00545</name>
</gene>
<evidence type="ECO:0000313" key="4">
    <source>
        <dbReference type="EMBL" id="RDJ29105.1"/>
    </source>
</evidence>
<dbReference type="EMBL" id="QQTP01000001">
    <property type="protein sequence ID" value="RDJ29105.1"/>
    <property type="molecule type" value="Genomic_DNA"/>
</dbReference>
<dbReference type="CDD" id="cd00542">
    <property type="entry name" value="Ntn_PVA"/>
    <property type="match status" value="1"/>
</dbReference>
<dbReference type="PANTHER" id="PTHR35527:SF2">
    <property type="entry name" value="HYDROLASE"/>
    <property type="match status" value="1"/>
</dbReference>
<dbReference type="InterPro" id="IPR029055">
    <property type="entry name" value="Ntn_hydrolases_N"/>
</dbReference>
<dbReference type="AlphaFoldDB" id="A0A370LC31"/>
<evidence type="ECO:0000256" key="2">
    <source>
        <dbReference type="ARBA" id="ARBA00022801"/>
    </source>
</evidence>
<reference evidence="5" key="1">
    <citation type="submission" date="2018-07" db="EMBL/GenBank/DDBJ databases">
        <authorList>
            <person name="Safronova V.I."/>
            <person name="Chirak E.R."/>
            <person name="Sazanova A.L."/>
        </authorList>
    </citation>
    <scope>NUCLEOTIDE SEQUENCE [LARGE SCALE GENOMIC DNA]</scope>
    <source>
        <strain evidence="5">RCAM04685</strain>
    </source>
</reference>
<dbReference type="Pfam" id="PF02275">
    <property type="entry name" value="CBAH"/>
    <property type="match status" value="1"/>
</dbReference>
<protein>
    <submittedName>
        <fullName evidence="4">Linear amide C-N hydrolase</fullName>
    </submittedName>
</protein>
<dbReference type="PANTHER" id="PTHR35527">
    <property type="entry name" value="CHOLOYLGLYCINE HYDROLASE"/>
    <property type="match status" value="1"/>
</dbReference>
<keyword evidence="2 4" id="KW-0378">Hydrolase</keyword>
<proteinExistence type="inferred from homology"/>
<evidence type="ECO:0000313" key="5">
    <source>
        <dbReference type="Proteomes" id="UP000255207"/>
    </source>
</evidence>
<organism evidence="4 5">
    <name type="scientific">Bosea caraganae</name>
    <dbReference type="NCBI Taxonomy" id="2763117"/>
    <lineage>
        <taxon>Bacteria</taxon>
        <taxon>Pseudomonadati</taxon>
        <taxon>Pseudomonadota</taxon>
        <taxon>Alphaproteobacteria</taxon>
        <taxon>Hyphomicrobiales</taxon>
        <taxon>Boseaceae</taxon>
        <taxon>Bosea</taxon>
    </lineage>
</organism>
<accession>A0A370LC31</accession>
<dbReference type="InterPro" id="IPR052193">
    <property type="entry name" value="Peptidase_C59"/>
</dbReference>
<comment type="similarity">
    <text evidence="1">Belongs to the peptidase C59 family.</text>
</comment>
<sequence>MITVSFLEFFMAMTLRLFSAAARVEADMPPLPGASSMKRRSTAARIIASILAGTMLTASVQPSLSCTSLVFKAADGTGIYARTMEWGASDLKSEMVLIPRKTTQSSVLGTDKTGISWSNVYGYVGINPAGYPYATDGMNETGLTVGALFYPGFAEYQQPEAAEQSKTLSSMDVVNYLLGNFKTVEEVRQALPKLRVVKNADLEKAFGSELPLHHIVTDSTGASIVVEYTKGVLTIFDNKVGAMTNSPSYDWHLLNLRNYANLKPLGAPANRNINGVSLAPFGAGSGMHGLPGDFTPPSRFLRAVAFVATMEPVKDAAAGVAAASSMLNNFDIPQGLVREGASAEDYHLGFTQWSVIGDTRNKVYYYWTMYDRRMRSIDLTKLNFDAAKPSGFPLDRIRVQDIENRSADFGK</sequence>
<keyword evidence="5" id="KW-1185">Reference proteome</keyword>
<dbReference type="InterPro" id="IPR029132">
    <property type="entry name" value="CBAH/NAAA_C"/>
</dbReference>
<dbReference type="SUPFAM" id="SSF56235">
    <property type="entry name" value="N-terminal nucleophile aminohydrolases (Ntn hydrolases)"/>
    <property type="match status" value="1"/>
</dbReference>
<feature type="domain" description="Choloylglycine hydrolase/NAAA C-terminal" evidence="3">
    <location>
        <begin position="66"/>
        <end position="388"/>
    </location>
</feature>
<evidence type="ECO:0000259" key="3">
    <source>
        <dbReference type="Pfam" id="PF02275"/>
    </source>
</evidence>
<dbReference type="Proteomes" id="UP000255207">
    <property type="component" value="Unassembled WGS sequence"/>
</dbReference>